<protein>
    <submittedName>
        <fullName evidence="1">Uncharacterized protein</fullName>
    </submittedName>
</protein>
<keyword evidence="2" id="KW-1185">Reference proteome</keyword>
<accession>A0A9P0F8L5</accession>
<proteinExistence type="predicted"/>
<sequence>MMGDDVQQDILRFYLDAALREAMAAEQNAWPEAKCLPKIAKYATQLTNYTNEQNQIKCWTALMKKNAGIYLKLVNPHPVSQFSDSNVKPSSLSAMPTVCVRYRLNVVNLWLLVSELAVVLQSNSQVFSVDCQIAAHPFLSAAPV</sequence>
<dbReference type="Proteomes" id="UP001152759">
    <property type="component" value="Chromosome 7"/>
</dbReference>
<name>A0A9P0F8L5_BEMTA</name>
<evidence type="ECO:0000313" key="1">
    <source>
        <dbReference type="EMBL" id="CAH0393882.1"/>
    </source>
</evidence>
<dbReference type="EMBL" id="OU963868">
    <property type="protein sequence ID" value="CAH0393882.1"/>
    <property type="molecule type" value="Genomic_DNA"/>
</dbReference>
<organism evidence="1 2">
    <name type="scientific">Bemisia tabaci</name>
    <name type="common">Sweetpotato whitefly</name>
    <name type="synonym">Aleurodes tabaci</name>
    <dbReference type="NCBI Taxonomy" id="7038"/>
    <lineage>
        <taxon>Eukaryota</taxon>
        <taxon>Metazoa</taxon>
        <taxon>Ecdysozoa</taxon>
        <taxon>Arthropoda</taxon>
        <taxon>Hexapoda</taxon>
        <taxon>Insecta</taxon>
        <taxon>Pterygota</taxon>
        <taxon>Neoptera</taxon>
        <taxon>Paraneoptera</taxon>
        <taxon>Hemiptera</taxon>
        <taxon>Sternorrhyncha</taxon>
        <taxon>Aleyrodoidea</taxon>
        <taxon>Aleyrodidae</taxon>
        <taxon>Aleyrodinae</taxon>
        <taxon>Bemisia</taxon>
    </lineage>
</organism>
<reference evidence="1" key="1">
    <citation type="submission" date="2021-12" db="EMBL/GenBank/DDBJ databases">
        <authorList>
            <person name="King R."/>
        </authorList>
    </citation>
    <scope>NUCLEOTIDE SEQUENCE</scope>
</reference>
<gene>
    <name evidence="1" type="ORF">BEMITA_LOCUS12237</name>
</gene>
<evidence type="ECO:0000313" key="2">
    <source>
        <dbReference type="Proteomes" id="UP001152759"/>
    </source>
</evidence>
<dbReference type="AlphaFoldDB" id="A0A9P0F8L5"/>